<reference evidence="2" key="1">
    <citation type="submission" date="2022-06" db="EMBL/GenBank/DDBJ databases">
        <title>Complete Genome Sequence of Deoxynivalenol-bioadsorption Ochrobactrum pseudintermedium ASAG-D25.</title>
        <authorList>
            <person name="Wang N."/>
        </authorList>
    </citation>
    <scope>NUCLEOTIDE SEQUENCE</scope>
    <source>
        <strain evidence="2">ASAG-D25</strain>
    </source>
</reference>
<dbReference type="EMBL" id="CP099968">
    <property type="protein sequence ID" value="UWL61507.1"/>
    <property type="molecule type" value="Genomic_DNA"/>
</dbReference>
<feature type="compositionally biased region" description="Polar residues" evidence="1">
    <location>
        <begin position="32"/>
        <end position="59"/>
    </location>
</feature>
<organism evidence="2 3">
    <name type="scientific">Brucella pseudintermedia</name>
    <dbReference type="NCBI Taxonomy" id="370111"/>
    <lineage>
        <taxon>Bacteria</taxon>
        <taxon>Pseudomonadati</taxon>
        <taxon>Pseudomonadota</taxon>
        <taxon>Alphaproteobacteria</taxon>
        <taxon>Hyphomicrobiales</taxon>
        <taxon>Brucellaceae</taxon>
        <taxon>Brucella/Ochrobactrum group</taxon>
        <taxon>Brucella</taxon>
    </lineage>
</organism>
<gene>
    <name evidence="2" type="ORF">NIK97_16495</name>
</gene>
<accession>A0ABY5UFN4</accession>
<dbReference type="RefSeq" id="WP_121983912.1">
    <property type="nucleotide sequence ID" value="NZ_CP099968.1"/>
</dbReference>
<name>A0ABY5UFN4_9HYPH</name>
<keyword evidence="3" id="KW-1185">Reference proteome</keyword>
<protein>
    <submittedName>
        <fullName evidence="2">Uncharacterized protein</fullName>
    </submittedName>
</protein>
<evidence type="ECO:0000313" key="3">
    <source>
        <dbReference type="Proteomes" id="UP001058739"/>
    </source>
</evidence>
<dbReference type="Proteomes" id="UP001058739">
    <property type="component" value="Chromosome 02"/>
</dbReference>
<sequence length="59" mass="6566">MSTKLPPVPKDNRSEKGPGEQKRVPLKRDLSAQDNKSGKQGQQANTKINTTHQGLQQDR</sequence>
<evidence type="ECO:0000313" key="2">
    <source>
        <dbReference type="EMBL" id="UWL61507.1"/>
    </source>
</evidence>
<evidence type="ECO:0000256" key="1">
    <source>
        <dbReference type="SAM" id="MobiDB-lite"/>
    </source>
</evidence>
<proteinExistence type="predicted"/>
<feature type="region of interest" description="Disordered" evidence="1">
    <location>
        <begin position="1"/>
        <end position="59"/>
    </location>
</feature>
<feature type="compositionally biased region" description="Basic and acidic residues" evidence="1">
    <location>
        <begin position="10"/>
        <end position="31"/>
    </location>
</feature>